<name>A0A4R8G1J6_9RHOB</name>
<evidence type="ECO:0000313" key="3">
    <source>
        <dbReference type="EMBL" id="TDX33625.1"/>
    </source>
</evidence>
<evidence type="ECO:0000256" key="1">
    <source>
        <dbReference type="SAM" id="Coils"/>
    </source>
</evidence>
<dbReference type="PROSITE" id="PS51257">
    <property type="entry name" value="PROKAR_LIPOPROTEIN"/>
    <property type="match status" value="1"/>
</dbReference>
<sequence length="244" mass="26195">MLRAAILGMALGLLAIVGAAGYAALAACRIELAVLDRWLPQSCPSDADIAAAARLDALRDLNLALTRDIRRTENELAALQCEAVPPAPPPAPLPEPEPAPAPDSAGIDPGSWNRGDIRVLDGCWELDSDFRTRDIQTGRITHYTQWEMCFDRQGNGRETMTATNGTTCRGAVSGQFLDPSGAAAGDQRLEVREPGNLRCSDGGYIHQRIITCELAGDGSASCVNFQPETGGRGEVRLRRRTEDQ</sequence>
<reference evidence="3 4" key="1">
    <citation type="submission" date="2019-03" db="EMBL/GenBank/DDBJ databases">
        <title>Genomic Encyclopedia of Type Strains, Phase IV (KMG-IV): sequencing the most valuable type-strain genomes for metagenomic binning, comparative biology and taxonomic classification.</title>
        <authorList>
            <person name="Goeker M."/>
        </authorList>
    </citation>
    <scope>NUCLEOTIDE SEQUENCE [LARGE SCALE GENOMIC DNA]</scope>
    <source>
        <strain evidence="3 4">JA181</strain>
    </source>
</reference>
<feature type="compositionally biased region" description="Pro residues" evidence="2">
    <location>
        <begin position="85"/>
        <end position="101"/>
    </location>
</feature>
<organism evidence="3 4">
    <name type="scientific">Rhodovulum visakhapatnamense</name>
    <dbReference type="NCBI Taxonomy" id="364297"/>
    <lineage>
        <taxon>Bacteria</taxon>
        <taxon>Pseudomonadati</taxon>
        <taxon>Pseudomonadota</taxon>
        <taxon>Alphaproteobacteria</taxon>
        <taxon>Rhodobacterales</taxon>
        <taxon>Paracoccaceae</taxon>
        <taxon>Rhodovulum</taxon>
    </lineage>
</organism>
<comment type="caution">
    <text evidence="3">The sequence shown here is derived from an EMBL/GenBank/DDBJ whole genome shotgun (WGS) entry which is preliminary data.</text>
</comment>
<dbReference type="Proteomes" id="UP000295484">
    <property type="component" value="Unassembled WGS sequence"/>
</dbReference>
<gene>
    <name evidence="3" type="ORF">EV657_10153</name>
</gene>
<feature type="region of interest" description="Disordered" evidence="2">
    <location>
        <begin position="83"/>
        <end position="111"/>
    </location>
</feature>
<protein>
    <submittedName>
        <fullName evidence="3">Uncharacterized protein</fullName>
    </submittedName>
</protein>
<dbReference type="AlphaFoldDB" id="A0A4R8G1J6"/>
<proteinExistence type="predicted"/>
<dbReference type="EMBL" id="SOEB01000001">
    <property type="protein sequence ID" value="TDX33625.1"/>
    <property type="molecule type" value="Genomic_DNA"/>
</dbReference>
<accession>A0A4R8G1J6</accession>
<keyword evidence="1" id="KW-0175">Coiled coil</keyword>
<evidence type="ECO:0000313" key="4">
    <source>
        <dbReference type="Proteomes" id="UP000295484"/>
    </source>
</evidence>
<feature type="coiled-coil region" evidence="1">
    <location>
        <begin position="55"/>
        <end position="82"/>
    </location>
</feature>
<evidence type="ECO:0000256" key="2">
    <source>
        <dbReference type="SAM" id="MobiDB-lite"/>
    </source>
</evidence>